<name>A0ABS7U9Z0_9ACTN</name>
<dbReference type="EMBL" id="JAIQZJ010000001">
    <property type="protein sequence ID" value="MBZ5737518.1"/>
    <property type="molecule type" value="Genomic_DNA"/>
</dbReference>
<sequence length="69" mass="7525">MANQPKTTARAVRISDEVWDAAQTRAKGDGVTTTDVVRRALVEYLGLPSETTGFASDRQRTGQRSTDDV</sequence>
<protein>
    <recommendedName>
        <fullName evidence="4">Ribbon-helix-helix protein, CopG family</fullName>
    </recommendedName>
</protein>
<organism evidence="2 3">
    <name type="scientific">Nocardioides mangrovi</name>
    <dbReference type="NCBI Taxonomy" id="2874580"/>
    <lineage>
        <taxon>Bacteria</taxon>
        <taxon>Bacillati</taxon>
        <taxon>Actinomycetota</taxon>
        <taxon>Actinomycetes</taxon>
        <taxon>Propionibacteriales</taxon>
        <taxon>Nocardioidaceae</taxon>
        <taxon>Nocardioides</taxon>
    </lineage>
</organism>
<feature type="compositionally biased region" description="Basic and acidic residues" evidence="1">
    <location>
        <begin position="57"/>
        <end position="69"/>
    </location>
</feature>
<feature type="region of interest" description="Disordered" evidence="1">
    <location>
        <begin position="50"/>
        <end position="69"/>
    </location>
</feature>
<evidence type="ECO:0000313" key="2">
    <source>
        <dbReference type="EMBL" id="MBZ5737518.1"/>
    </source>
</evidence>
<dbReference type="RefSeq" id="WP_224121867.1">
    <property type="nucleotide sequence ID" value="NZ_JAIQZJ010000001.1"/>
</dbReference>
<evidence type="ECO:0008006" key="4">
    <source>
        <dbReference type="Google" id="ProtNLM"/>
    </source>
</evidence>
<proteinExistence type="predicted"/>
<evidence type="ECO:0000256" key="1">
    <source>
        <dbReference type="SAM" id="MobiDB-lite"/>
    </source>
</evidence>
<keyword evidence="3" id="KW-1185">Reference proteome</keyword>
<evidence type="ECO:0000313" key="3">
    <source>
        <dbReference type="Proteomes" id="UP000780875"/>
    </source>
</evidence>
<accession>A0ABS7U9Z0</accession>
<gene>
    <name evidence="2" type="ORF">K8U61_05035</name>
</gene>
<dbReference type="Proteomes" id="UP000780875">
    <property type="component" value="Unassembled WGS sequence"/>
</dbReference>
<comment type="caution">
    <text evidence="2">The sequence shown here is derived from an EMBL/GenBank/DDBJ whole genome shotgun (WGS) entry which is preliminary data.</text>
</comment>
<dbReference type="SUPFAM" id="SSF47598">
    <property type="entry name" value="Ribbon-helix-helix"/>
    <property type="match status" value="1"/>
</dbReference>
<dbReference type="InterPro" id="IPR010985">
    <property type="entry name" value="Ribbon_hlx_hlx"/>
</dbReference>
<reference evidence="2 3" key="1">
    <citation type="submission" date="2021-09" db="EMBL/GenBank/DDBJ databases">
        <title>Whole genome sequence of Nocardioides sp. GBK3QG-3.</title>
        <authorList>
            <person name="Tuo L."/>
        </authorList>
    </citation>
    <scope>NUCLEOTIDE SEQUENCE [LARGE SCALE GENOMIC DNA]</scope>
    <source>
        <strain evidence="2 3">GBK3QG-3</strain>
    </source>
</reference>